<dbReference type="EMBL" id="VFPH01000001">
    <property type="protein sequence ID" value="TQM44900.1"/>
    <property type="molecule type" value="Genomic_DNA"/>
</dbReference>
<sequence>MTGTEVSAVRLARVQFAGTSMYHVLFVPDRQW</sequence>
<organism evidence="1 2">
    <name type="scientific">Pseudonocardia cypriaca</name>
    <dbReference type="NCBI Taxonomy" id="882449"/>
    <lineage>
        <taxon>Bacteria</taxon>
        <taxon>Bacillati</taxon>
        <taxon>Actinomycetota</taxon>
        <taxon>Actinomycetes</taxon>
        <taxon>Pseudonocardiales</taxon>
        <taxon>Pseudonocardiaceae</taxon>
        <taxon>Pseudonocardia</taxon>
    </lineage>
</organism>
<gene>
    <name evidence="1" type="ORF">FB388_2287</name>
</gene>
<dbReference type="Proteomes" id="UP000319818">
    <property type="component" value="Unassembled WGS sequence"/>
</dbReference>
<proteinExistence type="predicted"/>
<name>A0A543GFN7_9PSEU</name>
<accession>A0A543GFN7</accession>
<keyword evidence="2" id="KW-1185">Reference proteome</keyword>
<evidence type="ECO:0000313" key="2">
    <source>
        <dbReference type="Proteomes" id="UP000319818"/>
    </source>
</evidence>
<evidence type="ECO:0000313" key="1">
    <source>
        <dbReference type="EMBL" id="TQM44900.1"/>
    </source>
</evidence>
<comment type="caution">
    <text evidence="1">The sequence shown here is derived from an EMBL/GenBank/DDBJ whole genome shotgun (WGS) entry which is preliminary data.</text>
</comment>
<protein>
    <submittedName>
        <fullName evidence="1">Uncharacterized protein</fullName>
    </submittedName>
</protein>
<dbReference type="AlphaFoldDB" id="A0A543GFN7"/>
<reference evidence="1 2" key="1">
    <citation type="submission" date="2019-06" db="EMBL/GenBank/DDBJ databases">
        <title>Sequencing the genomes of 1000 actinobacteria strains.</title>
        <authorList>
            <person name="Klenk H.-P."/>
        </authorList>
    </citation>
    <scope>NUCLEOTIDE SEQUENCE [LARGE SCALE GENOMIC DNA]</scope>
    <source>
        <strain evidence="1 2">DSM 45511</strain>
    </source>
</reference>